<keyword evidence="3" id="KW-1185">Reference proteome</keyword>
<reference evidence="4" key="1">
    <citation type="submission" date="2016-06" db="UniProtKB">
        <authorList>
            <consortium name="WormBaseParasite"/>
        </authorList>
    </citation>
    <scope>IDENTIFICATION</scope>
</reference>
<dbReference type="EMBL" id="UYRT01084371">
    <property type="protein sequence ID" value="VDN28750.1"/>
    <property type="molecule type" value="Genomic_DNA"/>
</dbReference>
<evidence type="ECO:0000313" key="4">
    <source>
        <dbReference type="WBParaSite" id="GPUH_0001691401-mRNA-1"/>
    </source>
</evidence>
<evidence type="ECO:0000313" key="3">
    <source>
        <dbReference type="Proteomes" id="UP000271098"/>
    </source>
</evidence>
<feature type="region of interest" description="Disordered" evidence="1">
    <location>
        <begin position="1"/>
        <end position="55"/>
    </location>
</feature>
<reference evidence="2 3" key="2">
    <citation type="submission" date="2018-11" db="EMBL/GenBank/DDBJ databases">
        <authorList>
            <consortium name="Pathogen Informatics"/>
        </authorList>
    </citation>
    <scope>NUCLEOTIDE SEQUENCE [LARGE SCALE GENOMIC DNA]</scope>
</reference>
<organism evidence="4">
    <name type="scientific">Gongylonema pulchrum</name>
    <dbReference type="NCBI Taxonomy" id="637853"/>
    <lineage>
        <taxon>Eukaryota</taxon>
        <taxon>Metazoa</taxon>
        <taxon>Ecdysozoa</taxon>
        <taxon>Nematoda</taxon>
        <taxon>Chromadorea</taxon>
        <taxon>Rhabditida</taxon>
        <taxon>Spirurina</taxon>
        <taxon>Spiruromorpha</taxon>
        <taxon>Spiruroidea</taxon>
        <taxon>Gongylonematidae</taxon>
        <taxon>Gongylonema</taxon>
    </lineage>
</organism>
<protein>
    <submittedName>
        <fullName evidence="4">Microtubule-associated protein</fullName>
    </submittedName>
</protein>
<evidence type="ECO:0000313" key="2">
    <source>
        <dbReference type="EMBL" id="VDN28750.1"/>
    </source>
</evidence>
<dbReference type="AlphaFoldDB" id="A0A183E7F1"/>
<name>A0A183E7F1_9BILA</name>
<sequence length="433" mass="46714">MVCQCNFRQQAAEERHYSGSPSPPPSDADTATAKQTQDLLSGLDNQVWPPPVPQYQESSDLLMMHASKHADEEVYGIKSEPVHQDLSQLAFRNENEPESTADNEDYDDEAIPHHGRFDEKAQSFDLSGAAGNLIPDEPGESLDTTAPLVHFPPGFDVKHRSVSLSAEDNLRKQLKFIGPCAPIPVKFEDPPAVLSEEPNKPAFGVAGPGEILVETMLVQDTAIAAPLLYPIPSENEFEIDTYNSAEPEFVRSGSEEMQSVSDFVCKTSSLHDSLEKENADVSEELAQKVPDGTETEPGASYGTAVVPDVPYNSDTGLVSHKLQSTDFVPAVSGHTELVSDVLSVDGNVHKTAAATKESLLSTVPAVPISENIPAAVESPALEDVLKFSAAPVVQGNASQPAVQPTTIEAEEELVQKTELTPLKQRSEPEHHQV</sequence>
<accession>A0A183E7F1</accession>
<feature type="compositionally biased region" description="Acidic residues" evidence="1">
    <location>
        <begin position="96"/>
        <end position="105"/>
    </location>
</feature>
<evidence type="ECO:0000256" key="1">
    <source>
        <dbReference type="SAM" id="MobiDB-lite"/>
    </source>
</evidence>
<feature type="region of interest" description="Disordered" evidence="1">
    <location>
        <begin position="85"/>
        <end position="105"/>
    </location>
</feature>
<dbReference type="WBParaSite" id="GPUH_0001691401-mRNA-1">
    <property type="protein sequence ID" value="GPUH_0001691401-mRNA-1"/>
    <property type="gene ID" value="GPUH_0001691401"/>
</dbReference>
<gene>
    <name evidence="2" type="ORF">GPUH_LOCUS16892</name>
</gene>
<proteinExistence type="predicted"/>
<dbReference type="Proteomes" id="UP000271098">
    <property type="component" value="Unassembled WGS sequence"/>
</dbReference>